<dbReference type="EMBL" id="JAAECE010000006">
    <property type="protein sequence ID" value="KAF1800218.1"/>
    <property type="molecule type" value="Genomic_DNA"/>
</dbReference>
<dbReference type="GO" id="GO:0003785">
    <property type="term" value="F:actin monomer binding"/>
    <property type="evidence" value="ECO:0007669"/>
    <property type="project" value="TreeGrafter"/>
</dbReference>
<evidence type="ECO:0000313" key="9">
    <source>
        <dbReference type="Proteomes" id="UP000469890"/>
    </source>
</evidence>
<dbReference type="InterPro" id="IPR048278">
    <property type="entry name" value="PFN"/>
</dbReference>
<dbReference type="PROSITE" id="PS00414">
    <property type="entry name" value="PROFILIN"/>
    <property type="match status" value="1"/>
</dbReference>
<accession>A0A8H4BEQ5</accession>
<comment type="subcellular location">
    <subcellularLocation>
        <location evidence="1">Cytoplasm</location>
        <location evidence="1">Cytoskeleton</location>
    </subcellularLocation>
</comment>
<comment type="caution">
    <text evidence="8">The sequence shown here is derived from an EMBL/GenBank/DDBJ whole genome shotgun (WGS) entry which is preliminary data.</text>
</comment>
<dbReference type="CDD" id="cd00148">
    <property type="entry name" value="PROF"/>
    <property type="match status" value="1"/>
</dbReference>
<comment type="similarity">
    <text evidence="2 7">Belongs to the profilin family.</text>
</comment>
<dbReference type="Proteomes" id="UP000469890">
    <property type="component" value="Unassembled WGS sequence"/>
</dbReference>
<keyword evidence="3" id="KW-0963">Cytoplasm</keyword>
<dbReference type="InterPro" id="IPR005455">
    <property type="entry name" value="PFN_euk"/>
</dbReference>
<comment type="function">
    <text evidence="6">Binds to actin and affects the structure of the cytoskeleton. At high concentrations, profilin prevents the polymerization of actin, whereas it enhances it at low concentrations.</text>
</comment>
<evidence type="ECO:0000313" key="8">
    <source>
        <dbReference type="EMBL" id="KAF1800218.1"/>
    </source>
</evidence>
<dbReference type="PANTHER" id="PTHR11604">
    <property type="entry name" value="PROFILIN"/>
    <property type="match status" value="1"/>
</dbReference>
<keyword evidence="4 7" id="KW-0009">Actin-binding</keyword>
<dbReference type="PANTHER" id="PTHR11604:SF0">
    <property type="entry name" value="PROFILIN"/>
    <property type="match status" value="1"/>
</dbReference>
<dbReference type="GO" id="GO:0005938">
    <property type="term" value="C:cell cortex"/>
    <property type="evidence" value="ECO:0007669"/>
    <property type="project" value="TreeGrafter"/>
</dbReference>
<dbReference type="AlphaFoldDB" id="A0A8H4BEQ5"/>
<keyword evidence="5 6" id="KW-0206">Cytoskeleton</keyword>
<evidence type="ECO:0000256" key="5">
    <source>
        <dbReference type="ARBA" id="ARBA00023212"/>
    </source>
</evidence>
<evidence type="ECO:0000256" key="6">
    <source>
        <dbReference type="RuleBase" id="RU003908"/>
    </source>
</evidence>
<gene>
    <name evidence="8" type="ORF">FB192DRAFT_1331152</name>
</gene>
<organism evidence="8 9">
    <name type="scientific">Mucor circinelloides f. lusitanicus</name>
    <name type="common">Mucor racemosus var. lusitanicus</name>
    <dbReference type="NCBI Taxonomy" id="29924"/>
    <lineage>
        <taxon>Eukaryota</taxon>
        <taxon>Fungi</taxon>
        <taxon>Fungi incertae sedis</taxon>
        <taxon>Mucoromycota</taxon>
        <taxon>Mucoromycotina</taxon>
        <taxon>Mucoromycetes</taxon>
        <taxon>Mucorales</taxon>
        <taxon>Mucorineae</taxon>
        <taxon>Mucoraceae</taxon>
        <taxon>Mucor</taxon>
    </lineage>
</organism>
<dbReference type="Pfam" id="PF00235">
    <property type="entry name" value="Profilin"/>
    <property type="match status" value="1"/>
</dbReference>
<dbReference type="FunFam" id="3.30.450.30:FF:000001">
    <property type="entry name" value="Profilin"/>
    <property type="match status" value="1"/>
</dbReference>
<dbReference type="SMART" id="SM00392">
    <property type="entry name" value="PROF"/>
    <property type="match status" value="1"/>
</dbReference>
<dbReference type="Gene3D" id="3.30.450.30">
    <property type="entry name" value="Dynein light chain 2a, cytoplasmic"/>
    <property type="match status" value="1"/>
</dbReference>
<evidence type="ECO:0000256" key="3">
    <source>
        <dbReference type="ARBA" id="ARBA00022490"/>
    </source>
</evidence>
<dbReference type="InterPro" id="IPR036140">
    <property type="entry name" value="PFN_sf"/>
</dbReference>
<dbReference type="InterPro" id="IPR027310">
    <property type="entry name" value="Profilin_CS"/>
</dbReference>
<evidence type="ECO:0000256" key="2">
    <source>
        <dbReference type="ARBA" id="ARBA00010058"/>
    </source>
</evidence>
<evidence type="ECO:0000256" key="7">
    <source>
        <dbReference type="RuleBase" id="RU003909"/>
    </source>
</evidence>
<dbReference type="SUPFAM" id="SSF55770">
    <property type="entry name" value="Profilin (actin-binding protein)"/>
    <property type="match status" value="1"/>
</dbReference>
<proteinExistence type="inferred from homology"/>
<dbReference type="PRINTS" id="PR00392">
    <property type="entry name" value="PROFILIN"/>
</dbReference>
<name>A0A8H4BEQ5_MUCCL</name>
<evidence type="ECO:0000256" key="4">
    <source>
        <dbReference type="ARBA" id="ARBA00023203"/>
    </source>
</evidence>
<protein>
    <recommendedName>
        <fullName evidence="7">Profilin</fullName>
    </recommendedName>
</protein>
<comment type="subunit">
    <text evidence="6">Occurs in many kinds of cells as a complex with monomeric actin in a 1:1 ratio.</text>
</comment>
<sequence>MSWQAYVDTNLLGTGNVSQAAIYGLNGGEWAKSAGFQLQPAEVQEIIAAFSNADQVRAHGLHVAGTKYLLLRADERSLYGKKNSDGVCIVKTNQAFLVGTYKEGIQPGNCTKVVEGLADYLISVSYVSVCFIMARKVG</sequence>
<dbReference type="PRINTS" id="PR01640">
    <property type="entry name" value="PROFILINPLNT"/>
</dbReference>
<evidence type="ECO:0000256" key="1">
    <source>
        <dbReference type="ARBA" id="ARBA00004245"/>
    </source>
</evidence>
<reference evidence="8 9" key="1">
    <citation type="submission" date="2019-09" db="EMBL/GenBank/DDBJ databases">
        <authorList>
            <consortium name="DOE Joint Genome Institute"/>
            <person name="Mondo S.J."/>
            <person name="Navarro-Mendoza M.I."/>
            <person name="Perez-Arques C."/>
            <person name="Panchal S."/>
            <person name="Nicolas F.E."/>
            <person name="Ganguly P."/>
            <person name="Pangilinan J."/>
            <person name="Grigoriev I."/>
            <person name="Heitman J."/>
            <person name="Sanya K."/>
            <person name="Garre V."/>
        </authorList>
    </citation>
    <scope>NUCLEOTIDE SEQUENCE [LARGE SCALE GENOMIC DNA]</scope>
    <source>
        <strain evidence="8 9">MU402</strain>
    </source>
</reference>
<dbReference type="GO" id="GO:0005856">
    <property type="term" value="C:cytoskeleton"/>
    <property type="evidence" value="ECO:0007669"/>
    <property type="project" value="UniProtKB-SubCell"/>
</dbReference>